<dbReference type="AlphaFoldDB" id="A0A0K2G7G2"/>
<keyword evidence="4" id="KW-1185">Reference proteome</keyword>
<dbReference type="Proteomes" id="UP000069205">
    <property type="component" value="Chromosome"/>
</dbReference>
<dbReference type="Gene3D" id="1.25.40.10">
    <property type="entry name" value="Tetratricopeptide repeat domain"/>
    <property type="match status" value="2"/>
</dbReference>
<evidence type="ECO:0000256" key="2">
    <source>
        <dbReference type="SAM" id="SignalP"/>
    </source>
</evidence>
<feature type="repeat" description="TPR" evidence="1">
    <location>
        <begin position="480"/>
        <end position="513"/>
    </location>
</feature>
<dbReference type="KEGG" id="nmv:NITMOv2_0439"/>
<evidence type="ECO:0000256" key="1">
    <source>
        <dbReference type="PROSITE-ProRule" id="PRU00339"/>
    </source>
</evidence>
<organism evidence="3 4">
    <name type="scientific">Nitrospira moscoviensis</name>
    <dbReference type="NCBI Taxonomy" id="42253"/>
    <lineage>
        <taxon>Bacteria</taxon>
        <taxon>Pseudomonadati</taxon>
        <taxon>Nitrospirota</taxon>
        <taxon>Nitrospiria</taxon>
        <taxon>Nitrospirales</taxon>
        <taxon>Nitrospiraceae</taxon>
        <taxon>Nitrospira</taxon>
    </lineage>
</organism>
<dbReference type="EMBL" id="CP011801">
    <property type="protein sequence ID" value="ALA56875.1"/>
    <property type="molecule type" value="Genomic_DNA"/>
</dbReference>
<accession>A0A0K2G7G2</accession>
<evidence type="ECO:0000313" key="4">
    <source>
        <dbReference type="Proteomes" id="UP000069205"/>
    </source>
</evidence>
<keyword evidence="2" id="KW-0732">Signal</keyword>
<feature type="signal peptide" evidence="2">
    <location>
        <begin position="1"/>
        <end position="26"/>
    </location>
</feature>
<dbReference type="RefSeq" id="WP_053378298.1">
    <property type="nucleotide sequence ID" value="NZ_CP011801.1"/>
</dbReference>
<feature type="chain" id="PRO_5005476581" evidence="2">
    <location>
        <begin position="27"/>
        <end position="567"/>
    </location>
</feature>
<reference evidence="3 4" key="1">
    <citation type="journal article" date="2015" name="Proc. Natl. Acad. Sci. U.S.A.">
        <title>Expanded metabolic versatility of ubiquitous nitrite-oxidizing bacteria from the genus Nitrospira.</title>
        <authorList>
            <person name="Koch H."/>
            <person name="Lucker S."/>
            <person name="Albertsen M."/>
            <person name="Kitzinger K."/>
            <person name="Herbold C."/>
            <person name="Spieck E."/>
            <person name="Nielsen P.H."/>
            <person name="Wagner M."/>
            <person name="Daims H."/>
        </authorList>
    </citation>
    <scope>NUCLEOTIDE SEQUENCE [LARGE SCALE GENOMIC DNA]</scope>
    <source>
        <strain evidence="3 4">NSP M-1</strain>
    </source>
</reference>
<dbReference type="InterPro" id="IPR011990">
    <property type="entry name" value="TPR-like_helical_dom_sf"/>
</dbReference>
<dbReference type="STRING" id="42253.NITMOv2_0439"/>
<sequence>MTCTRISGSALLLASLLVVPGLEATADQTAVPPSERAELGKLGVVHFPTSTRSDEAQAHFLRGVAALHSFWYPVALEEFRAATKRDPEFMMGYWGEAMAHNHPLWGDPQETDAARQVIRTIRMTPELTARERAYLHAVTVLYGEGDKAARDKAYAGAMERIYREYPDDAEAALFYALALMGRAGKGPGGLEARLRAGAIASQVFERKPDHPGAAHYVIHAYDDPQHAHLALDAARRYAEIAPAAPHALHMPSHIFLQLGMWPETAAANEASWAASDAWVAQRQLPISERDYHSLQWLHYAYLQQGRSEEAGKLLETMRASLSTFPKEDQRNLAYGGYILSSMAAAQLVETQRWEQADRILGSAPPIDAGATRDAGGPYQAPAVLTQTPSVFARGLAAAMRGSSQAQESMGVLQTISRDQTDVPLPFVKELRRAAGIQALEIAAAGDAEQGTFEAAIRRMEHAIALVDAMPAPSGPPALIKPAYELFGEILLRAGRAKEAAAQFEKSLARHPDRARSLLGGAQAAAQSGEPRRAAALYTTFLRQWRQADPQLVEIREAQAYLQQAQAQ</sequence>
<dbReference type="PATRIC" id="fig|42253.5.peg.430"/>
<dbReference type="PANTHER" id="PTHR45588">
    <property type="entry name" value="TPR DOMAIN-CONTAINING PROTEIN"/>
    <property type="match status" value="1"/>
</dbReference>
<dbReference type="InterPro" id="IPR019734">
    <property type="entry name" value="TPR_rpt"/>
</dbReference>
<name>A0A0K2G7G2_NITMO</name>
<dbReference type="SUPFAM" id="SSF48452">
    <property type="entry name" value="TPR-like"/>
    <property type="match status" value="1"/>
</dbReference>
<dbReference type="PROSITE" id="PS50005">
    <property type="entry name" value="TPR"/>
    <property type="match status" value="1"/>
</dbReference>
<dbReference type="PANTHER" id="PTHR45588:SF1">
    <property type="entry name" value="WW DOMAIN-CONTAINING PROTEIN"/>
    <property type="match status" value="1"/>
</dbReference>
<gene>
    <name evidence="3" type="ORF">NITMOv2_0439</name>
</gene>
<keyword evidence="1" id="KW-0802">TPR repeat</keyword>
<dbReference type="OrthoDB" id="9778494at2"/>
<proteinExistence type="predicted"/>
<evidence type="ECO:0000313" key="3">
    <source>
        <dbReference type="EMBL" id="ALA56875.1"/>
    </source>
</evidence>
<protein>
    <submittedName>
        <fullName evidence="3">Uncharacterized protein</fullName>
    </submittedName>
</protein>